<evidence type="ECO:0000259" key="2">
    <source>
        <dbReference type="PROSITE" id="PS50887"/>
    </source>
</evidence>
<dbReference type="Pfam" id="PF00990">
    <property type="entry name" value="GGDEF"/>
    <property type="match status" value="1"/>
</dbReference>
<dbReference type="Proteomes" id="UP000640725">
    <property type="component" value="Unassembled WGS sequence"/>
</dbReference>
<dbReference type="PANTHER" id="PTHR45138:SF9">
    <property type="entry name" value="DIGUANYLATE CYCLASE DGCM-RELATED"/>
    <property type="match status" value="1"/>
</dbReference>
<evidence type="ECO:0000313" key="3">
    <source>
        <dbReference type="EMBL" id="MBE9145892.1"/>
    </source>
</evidence>
<dbReference type="SMART" id="SM00267">
    <property type="entry name" value="GGDEF"/>
    <property type="match status" value="1"/>
</dbReference>
<dbReference type="InterPro" id="IPR029787">
    <property type="entry name" value="Nucleotide_cyclase"/>
</dbReference>
<feature type="coiled-coil region" evidence="1">
    <location>
        <begin position="141"/>
        <end position="168"/>
    </location>
</feature>
<keyword evidence="1" id="KW-0175">Coiled coil</keyword>
<dbReference type="SUPFAM" id="SSF55073">
    <property type="entry name" value="Nucleotide cyclase"/>
    <property type="match status" value="1"/>
</dbReference>
<evidence type="ECO:0000256" key="1">
    <source>
        <dbReference type="SAM" id="Coils"/>
    </source>
</evidence>
<dbReference type="PANTHER" id="PTHR45138">
    <property type="entry name" value="REGULATORY COMPONENTS OF SENSORY TRANSDUCTION SYSTEM"/>
    <property type="match status" value="1"/>
</dbReference>
<sequence length="340" mass="38771">MLNLNFPGCTPVMNQNQLKPYMIIIIEETHPLNFRSFVKLLNELHLSFVIAPHPDSAIFHAEYTNPDVILIPFNPNQANPQETYQKLKQAKITQNVPVLWMNSYSDLNVQHLTSFNSTLEANNPFTVSHPSSGDLPIDTTIKSLKNQIEMQQKLLIKLQAENQHLKRLASLDDLTQLANRRQFYSYLQEQSQFCQNDYLSVILCDVDFFKLYNDTYGHLAGDYCLQQIAQAIETAVRRVREPEPYLVARYGGEEFAVILPHLDQENARKVAEEIQLQIRSLKIPHRSSPIRSYITSSLGVACSIPGEESHLQELISAADKAMYQAKSKGRDQVQVTSDIL</sequence>
<evidence type="ECO:0000313" key="4">
    <source>
        <dbReference type="Proteomes" id="UP000640725"/>
    </source>
</evidence>
<name>A0ABR9UHG0_9CYAN</name>
<comment type="caution">
    <text evidence="3">The sequence shown here is derived from an EMBL/GenBank/DDBJ whole genome shotgun (WGS) entry which is preliminary data.</text>
</comment>
<proteinExistence type="predicted"/>
<accession>A0ABR9UHG0</accession>
<dbReference type="InterPro" id="IPR000160">
    <property type="entry name" value="GGDEF_dom"/>
</dbReference>
<protein>
    <submittedName>
        <fullName evidence="3">Diguanylate cyclase</fullName>
    </submittedName>
</protein>
<dbReference type="NCBIfam" id="TIGR00254">
    <property type="entry name" value="GGDEF"/>
    <property type="match status" value="1"/>
</dbReference>
<dbReference type="EMBL" id="JADEWU010000073">
    <property type="protein sequence ID" value="MBE9145892.1"/>
    <property type="molecule type" value="Genomic_DNA"/>
</dbReference>
<reference evidence="3 4" key="1">
    <citation type="submission" date="2020-10" db="EMBL/GenBank/DDBJ databases">
        <authorList>
            <person name="Castelo-Branco R."/>
            <person name="Eusebio N."/>
            <person name="Adriana R."/>
            <person name="Vieira A."/>
            <person name="Brugerolle De Fraissinette N."/>
            <person name="Rezende De Castro R."/>
            <person name="Schneider M.P."/>
            <person name="Vasconcelos V."/>
            <person name="Leao P.N."/>
        </authorList>
    </citation>
    <scope>NUCLEOTIDE SEQUENCE [LARGE SCALE GENOMIC DNA]</scope>
    <source>
        <strain evidence="3 4">LEGE 06226</strain>
    </source>
</reference>
<feature type="domain" description="GGDEF" evidence="2">
    <location>
        <begin position="197"/>
        <end position="338"/>
    </location>
</feature>
<dbReference type="InterPro" id="IPR043128">
    <property type="entry name" value="Rev_trsase/Diguanyl_cyclase"/>
</dbReference>
<dbReference type="Gene3D" id="3.30.70.270">
    <property type="match status" value="1"/>
</dbReference>
<dbReference type="InterPro" id="IPR011006">
    <property type="entry name" value="CheY-like_superfamily"/>
</dbReference>
<keyword evidence="4" id="KW-1185">Reference proteome</keyword>
<organism evidence="3 4">
    <name type="scientific">Planktothrix mougeotii LEGE 06226</name>
    <dbReference type="NCBI Taxonomy" id="1828728"/>
    <lineage>
        <taxon>Bacteria</taxon>
        <taxon>Bacillati</taxon>
        <taxon>Cyanobacteriota</taxon>
        <taxon>Cyanophyceae</taxon>
        <taxon>Oscillatoriophycideae</taxon>
        <taxon>Oscillatoriales</taxon>
        <taxon>Microcoleaceae</taxon>
        <taxon>Planktothrix</taxon>
    </lineage>
</organism>
<gene>
    <name evidence="3" type="ORF">IQ236_22130</name>
</gene>
<dbReference type="CDD" id="cd01949">
    <property type="entry name" value="GGDEF"/>
    <property type="match status" value="1"/>
</dbReference>
<dbReference type="PROSITE" id="PS50887">
    <property type="entry name" value="GGDEF"/>
    <property type="match status" value="1"/>
</dbReference>
<dbReference type="RefSeq" id="WP_193871289.1">
    <property type="nucleotide sequence ID" value="NZ_JADEWU010000073.1"/>
</dbReference>
<dbReference type="InterPro" id="IPR050469">
    <property type="entry name" value="Diguanylate_Cyclase"/>
</dbReference>
<dbReference type="SUPFAM" id="SSF52172">
    <property type="entry name" value="CheY-like"/>
    <property type="match status" value="1"/>
</dbReference>